<comment type="caution">
    <text evidence="2">The sequence shown here is derived from an EMBL/GenBank/DDBJ whole genome shotgun (WGS) entry which is preliminary data.</text>
</comment>
<dbReference type="GO" id="GO:0005886">
    <property type="term" value="C:plasma membrane"/>
    <property type="evidence" value="ECO:0007669"/>
    <property type="project" value="TreeGrafter"/>
</dbReference>
<keyword evidence="1" id="KW-0812">Transmembrane</keyword>
<dbReference type="PANTHER" id="PTHR32196">
    <property type="entry name" value="ABC TRANSPORTER PERMEASE PROTEIN YPHD-RELATED-RELATED"/>
    <property type="match status" value="1"/>
</dbReference>
<name>A0A7C5VH05_9DEIN</name>
<keyword evidence="1" id="KW-0472">Membrane</keyword>
<proteinExistence type="predicted"/>
<accession>A0A7C5VH05</accession>
<dbReference type="EMBL" id="DRXE01000063">
    <property type="protein sequence ID" value="HHM67432.1"/>
    <property type="molecule type" value="Genomic_DNA"/>
</dbReference>
<dbReference type="PANTHER" id="PTHR32196:SF72">
    <property type="entry name" value="RIBOSE IMPORT PERMEASE PROTEIN RBSC"/>
    <property type="match status" value="1"/>
</dbReference>
<organism evidence="2">
    <name type="scientific">Thermus caliditerrae</name>
    <dbReference type="NCBI Taxonomy" id="1330700"/>
    <lineage>
        <taxon>Bacteria</taxon>
        <taxon>Thermotogati</taxon>
        <taxon>Deinococcota</taxon>
        <taxon>Deinococci</taxon>
        <taxon>Thermales</taxon>
        <taxon>Thermaceae</taxon>
        <taxon>Thermus</taxon>
    </lineage>
</organism>
<feature type="transmembrane region" description="Helical" evidence="1">
    <location>
        <begin position="26"/>
        <end position="42"/>
    </location>
</feature>
<dbReference type="AlphaFoldDB" id="A0A7C5VH05"/>
<keyword evidence="1" id="KW-1133">Transmembrane helix</keyword>
<gene>
    <name evidence="2" type="ORF">ENM28_01695</name>
</gene>
<reference evidence="2" key="1">
    <citation type="journal article" date="2020" name="mSystems">
        <title>Genome- and Community-Level Interaction Insights into Carbon Utilization and Element Cycling Functions of Hydrothermarchaeota in Hydrothermal Sediment.</title>
        <authorList>
            <person name="Zhou Z."/>
            <person name="Liu Y."/>
            <person name="Xu W."/>
            <person name="Pan J."/>
            <person name="Luo Z.H."/>
            <person name="Li M."/>
        </authorList>
    </citation>
    <scope>NUCLEOTIDE SEQUENCE [LARGE SCALE GENOMIC DNA]</scope>
    <source>
        <strain evidence="2">SpSt-1071</strain>
    </source>
</reference>
<evidence type="ECO:0000313" key="2">
    <source>
        <dbReference type="EMBL" id="HHM67432.1"/>
    </source>
</evidence>
<protein>
    <submittedName>
        <fullName evidence="2">ABC transporter permease</fullName>
    </submittedName>
</protein>
<sequence>VVGSFVGALVMGILQNGLNLMAVPPFYQQLAIGVILVAAVWVDRLRARRRT</sequence>
<evidence type="ECO:0000256" key="1">
    <source>
        <dbReference type="SAM" id="Phobius"/>
    </source>
</evidence>
<feature type="non-terminal residue" evidence="2">
    <location>
        <position position="1"/>
    </location>
</feature>